<dbReference type="Proteomes" id="UP000580250">
    <property type="component" value="Unassembled WGS sequence"/>
</dbReference>
<accession>A0A6V7UWI6</accession>
<evidence type="ECO:0000313" key="3">
    <source>
        <dbReference type="Proteomes" id="UP000580250"/>
    </source>
</evidence>
<organism evidence="2 3">
    <name type="scientific">Meloidogyne enterolobii</name>
    <name type="common">Root-knot nematode worm</name>
    <name type="synonym">Meloidogyne mayaguensis</name>
    <dbReference type="NCBI Taxonomy" id="390850"/>
    <lineage>
        <taxon>Eukaryota</taxon>
        <taxon>Metazoa</taxon>
        <taxon>Ecdysozoa</taxon>
        <taxon>Nematoda</taxon>
        <taxon>Chromadorea</taxon>
        <taxon>Rhabditida</taxon>
        <taxon>Tylenchina</taxon>
        <taxon>Tylenchomorpha</taxon>
        <taxon>Tylenchoidea</taxon>
        <taxon>Meloidogynidae</taxon>
        <taxon>Meloidogyninae</taxon>
        <taxon>Meloidogyne</taxon>
    </lineage>
</organism>
<reference evidence="2 3" key="1">
    <citation type="submission" date="2020-08" db="EMBL/GenBank/DDBJ databases">
        <authorList>
            <person name="Koutsovoulos G."/>
            <person name="Danchin GJ E."/>
        </authorList>
    </citation>
    <scope>NUCLEOTIDE SEQUENCE [LARGE SCALE GENOMIC DNA]</scope>
</reference>
<evidence type="ECO:0000313" key="2">
    <source>
        <dbReference type="EMBL" id="CAD2166156.1"/>
    </source>
</evidence>
<gene>
    <name evidence="2" type="ORF">MENT_LOCUS17642</name>
</gene>
<name>A0A6V7UWI6_MELEN</name>
<comment type="caution">
    <text evidence="2">The sequence shown here is derived from an EMBL/GenBank/DDBJ whole genome shotgun (WGS) entry which is preliminary data.</text>
</comment>
<feature type="region of interest" description="Disordered" evidence="1">
    <location>
        <begin position="97"/>
        <end position="131"/>
    </location>
</feature>
<proteinExistence type="predicted"/>
<dbReference type="AlphaFoldDB" id="A0A6V7UWI6"/>
<protein>
    <submittedName>
        <fullName evidence="2">Uncharacterized protein</fullName>
    </submittedName>
</protein>
<evidence type="ECO:0000256" key="1">
    <source>
        <dbReference type="SAM" id="MobiDB-lite"/>
    </source>
</evidence>
<dbReference type="EMBL" id="CAJEWN010000115">
    <property type="protein sequence ID" value="CAD2166156.1"/>
    <property type="molecule type" value="Genomic_DNA"/>
</dbReference>
<sequence>MEMVCENDEEDKKLFDNWINGFGKQLRSKISVGDGSTKISDQKKNLQNKKVQFDKAISLINSTQKVGYRLTKKSKSAKYISDYCTIESAGELAAGESPKKIISTKPKVPRTPIPQTTPTDPLGPPLKLQPTLLSPITPEENKWIFNRHSLKNEEKIVEENLKKIKF</sequence>